<sequence>MCIIRQSIGGAVLLLAAQGAWAQSTLTLYGVVDSFVQYLDNGSAHSYSLRSGGGSGSSLGLKGDEDLGGGLTAKFVLESGYNVNNGSFFVDSSTLFYRQAWVGLAHADYGSLTFGRQYQPTFWAIYYTDPFRGNEVLSPVAAAAVAVDRNTLATQAASGRSSNSIEYQSPVVGGLKLYTMYAFSSTTTLPVVQAVGNLFDIALTYNGFDLFAGLAYQNQHAGSENLPGLPAALNLLGTERFTAAVAYRIGIVNLQANYTYNRSNDAPSGSLAARLGAAHSYSFTEIGATIQASAADAVVIAGIERNARGVNDSAKGIQIGIDHSISKRTQIYARAGYIKNHGTSMMSWPAVSVTELGSSQSMVALGITHRF</sequence>
<feature type="signal peptide" evidence="11">
    <location>
        <begin position="1"/>
        <end position="22"/>
    </location>
</feature>
<comment type="subunit">
    <text evidence="2">Homotrimer.</text>
</comment>
<evidence type="ECO:0000256" key="2">
    <source>
        <dbReference type="ARBA" id="ARBA00011233"/>
    </source>
</evidence>
<dbReference type="PRINTS" id="PR00184">
    <property type="entry name" value="NEISSPPORIN"/>
</dbReference>
<keyword evidence="8" id="KW-0626">Porin</keyword>
<dbReference type="InterPro" id="IPR050298">
    <property type="entry name" value="Gram-neg_bact_OMP"/>
</dbReference>
<dbReference type="CDD" id="cd00342">
    <property type="entry name" value="gram_neg_porins"/>
    <property type="match status" value="1"/>
</dbReference>
<keyword evidence="3" id="KW-0813">Transport</keyword>
<evidence type="ECO:0000256" key="9">
    <source>
        <dbReference type="ARBA" id="ARBA00023136"/>
    </source>
</evidence>
<dbReference type="STRING" id="1399968.CI15_27960"/>
<dbReference type="Gene3D" id="2.40.160.10">
    <property type="entry name" value="Porin"/>
    <property type="match status" value="1"/>
</dbReference>
<evidence type="ECO:0000259" key="12">
    <source>
        <dbReference type="Pfam" id="PF13609"/>
    </source>
</evidence>
<evidence type="ECO:0000313" key="13">
    <source>
        <dbReference type="EMBL" id="KXU82960.1"/>
    </source>
</evidence>
<dbReference type="AlphaFoldDB" id="A0A149PD61"/>
<keyword evidence="10" id="KW-0998">Cell outer membrane</keyword>
<dbReference type="OrthoDB" id="8982743at2"/>
<reference evidence="13 14" key="1">
    <citation type="journal article" date="2015" name="Int. J. Syst. Evol. Microbiol.">
        <title>Burkholderia monticola sp. nov., isolated from mountain soil.</title>
        <authorList>
            <person name="Baek I."/>
            <person name="Seo B."/>
            <person name="Lee I."/>
            <person name="Yi H."/>
            <person name="Chun J."/>
        </authorList>
    </citation>
    <scope>NUCLEOTIDE SEQUENCE [LARGE SCALE GENOMIC DNA]</scope>
    <source>
        <strain evidence="13 14">JC2948</strain>
    </source>
</reference>
<dbReference type="Proteomes" id="UP000075613">
    <property type="component" value="Unassembled WGS sequence"/>
</dbReference>
<evidence type="ECO:0000313" key="14">
    <source>
        <dbReference type="Proteomes" id="UP000075613"/>
    </source>
</evidence>
<dbReference type="InterPro" id="IPR002299">
    <property type="entry name" value="Porin_Neis"/>
</dbReference>
<dbReference type="GO" id="GO:0046930">
    <property type="term" value="C:pore complex"/>
    <property type="evidence" value="ECO:0007669"/>
    <property type="project" value="UniProtKB-KW"/>
</dbReference>
<keyword evidence="9" id="KW-0472">Membrane</keyword>
<gene>
    <name evidence="13" type="ORF">CI15_27960</name>
</gene>
<keyword evidence="14" id="KW-1185">Reference proteome</keyword>
<feature type="domain" description="Porin" evidence="12">
    <location>
        <begin position="11"/>
        <end position="342"/>
    </location>
</feature>
<dbReference type="PANTHER" id="PTHR34501:SF9">
    <property type="entry name" value="MAJOR OUTER MEMBRANE PROTEIN P.IA"/>
    <property type="match status" value="1"/>
</dbReference>
<dbReference type="GO" id="GO:0006811">
    <property type="term" value="P:monoatomic ion transport"/>
    <property type="evidence" value="ECO:0007669"/>
    <property type="project" value="UniProtKB-KW"/>
</dbReference>
<evidence type="ECO:0000256" key="6">
    <source>
        <dbReference type="ARBA" id="ARBA00022729"/>
    </source>
</evidence>
<dbReference type="GO" id="GO:0009279">
    <property type="term" value="C:cell outer membrane"/>
    <property type="evidence" value="ECO:0007669"/>
    <property type="project" value="UniProtKB-SubCell"/>
</dbReference>
<evidence type="ECO:0000256" key="1">
    <source>
        <dbReference type="ARBA" id="ARBA00004571"/>
    </source>
</evidence>
<evidence type="ECO:0000256" key="10">
    <source>
        <dbReference type="ARBA" id="ARBA00023237"/>
    </source>
</evidence>
<evidence type="ECO:0000256" key="5">
    <source>
        <dbReference type="ARBA" id="ARBA00022692"/>
    </source>
</evidence>
<feature type="chain" id="PRO_5007551035" evidence="11">
    <location>
        <begin position="23"/>
        <end position="371"/>
    </location>
</feature>
<comment type="caution">
    <text evidence="13">The sequence shown here is derived from an EMBL/GenBank/DDBJ whole genome shotgun (WGS) entry which is preliminary data.</text>
</comment>
<proteinExistence type="predicted"/>
<dbReference type="EMBL" id="LRBG01000038">
    <property type="protein sequence ID" value="KXU82960.1"/>
    <property type="molecule type" value="Genomic_DNA"/>
</dbReference>
<dbReference type="PANTHER" id="PTHR34501">
    <property type="entry name" value="PROTEIN YDDL-RELATED"/>
    <property type="match status" value="1"/>
</dbReference>
<evidence type="ECO:0000256" key="8">
    <source>
        <dbReference type="ARBA" id="ARBA00023114"/>
    </source>
</evidence>
<protein>
    <submittedName>
        <fullName evidence="13">Porin</fullName>
    </submittedName>
</protein>
<evidence type="ECO:0000256" key="3">
    <source>
        <dbReference type="ARBA" id="ARBA00022448"/>
    </source>
</evidence>
<accession>A0A149PD61</accession>
<dbReference type="InterPro" id="IPR023614">
    <property type="entry name" value="Porin_dom_sf"/>
</dbReference>
<organism evidence="13 14">
    <name type="scientific">Paraburkholderia monticola</name>
    <dbReference type="NCBI Taxonomy" id="1399968"/>
    <lineage>
        <taxon>Bacteria</taxon>
        <taxon>Pseudomonadati</taxon>
        <taxon>Pseudomonadota</taxon>
        <taxon>Betaproteobacteria</taxon>
        <taxon>Burkholderiales</taxon>
        <taxon>Burkholderiaceae</taxon>
        <taxon>Paraburkholderia</taxon>
    </lineage>
</organism>
<evidence type="ECO:0000256" key="4">
    <source>
        <dbReference type="ARBA" id="ARBA00022452"/>
    </source>
</evidence>
<dbReference type="Pfam" id="PF13609">
    <property type="entry name" value="Porin_4"/>
    <property type="match status" value="1"/>
</dbReference>
<dbReference type="SUPFAM" id="SSF56935">
    <property type="entry name" value="Porins"/>
    <property type="match status" value="1"/>
</dbReference>
<keyword evidence="4" id="KW-1134">Transmembrane beta strand</keyword>
<dbReference type="RefSeq" id="WP_062134459.1">
    <property type="nucleotide sequence ID" value="NZ_LRBG01000038.1"/>
</dbReference>
<name>A0A149PD61_9BURK</name>
<keyword evidence="7" id="KW-0406">Ion transport</keyword>
<comment type="subcellular location">
    <subcellularLocation>
        <location evidence="1">Cell outer membrane</location>
        <topology evidence="1">Multi-pass membrane protein</topology>
    </subcellularLocation>
</comment>
<keyword evidence="6 11" id="KW-0732">Signal</keyword>
<dbReference type="InterPro" id="IPR033900">
    <property type="entry name" value="Gram_neg_porin_domain"/>
</dbReference>
<keyword evidence="5" id="KW-0812">Transmembrane</keyword>
<dbReference type="GO" id="GO:0015288">
    <property type="term" value="F:porin activity"/>
    <property type="evidence" value="ECO:0007669"/>
    <property type="project" value="UniProtKB-KW"/>
</dbReference>
<evidence type="ECO:0000256" key="11">
    <source>
        <dbReference type="SAM" id="SignalP"/>
    </source>
</evidence>
<evidence type="ECO:0000256" key="7">
    <source>
        <dbReference type="ARBA" id="ARBA00023065"/>
    </source>
</evidence>